<dbReference type="GO" id="GO:0000055">
    <property type="term" value="P:ribosomal large subunit export from nucleus"/>
    <property type="evidence" value="ECO:0007669"/>
    <property type="project" value="TreeGrafter"/>
</dbReference>
<dbReference type="GO" id="GO:0000027">
    <property type="term" value="P:ribosomal large subunit assembly"/>
    <property type="evidence" value="ECO:0007669"/>
    <property type="project" value="TreeGrafter"/>
</dbReference>
<dbReference type="Pfam" id="PF17867">
    <property type="entry name" value="AAA_lid_7"/>
    <property type="match status" value="3"/>
</dbReference>
<feature type="domain" description="AAA+ ATPase" evidence="11">
    <location>
        <begin position="313"/>
        <end position="449"/>
    </location>
</feature>
<organism evidence="12 13">
    <name type="scientific">Rickenella mellea</name>
    <dbReference type="NCBI Taxonomy" id="50990"/>
    <lineage>
        <taxon>Eukaryota</taxon>
        <taxon>Fungi</taxon>
        <taxon>Dikarya</taxon>
        <taxon>Basidiomycota</taxon>
        <taxon>Agaricomycotina</taxon>
        <taxon>Agaricomycetes</taxon>
        <taxon>Hymenochaetales</taxon>
        <taxon>Rickenellaceae</taxon>
        <taxon>Rickenella</taxon>
    </lineage>
</organism>
<dbReference type="GO" id="GO:0016887">
    <property type="term" value="F:ATP hydrolysis activity"/>
    <property type="evidence" value="ECO:0007669"/>
    <property type="project" value="InterPro"/>
</dbReference>
<proteinExistence type="inferred from homology"/>
<keyword evidence="9" id="KW-0539">Nucleus</keyword>
<comment type="subcellular location">
    <subcellularLocation>
        <location evidence="1">Nucleus</location>
        <location evidence="1">Nucleolus</location>
    </subcellularLocation>
    <subcellularLocation>
        <location evidence="2">Nucleus</location>
        <location evidence="2">Nucleoplasm</location>
    </subcellularLocation>
</comment>
<keyword evidence="8" id="KW-0143">Chaperone</keyword>
<dbReference type="GO" id="GO:0030687">
    <property type="term" value="C:preribosome, large subunit precursor"/>
    <property type="evidence" value="ECO:0007669"/>
    <property type="project" value="TreeGrafter"/>
</dbReference>
<evidence type="ECO:0000256" key="4">
    <source>
        <dbReference type="ARBA" id="ARBA00017143"/>
    </source>
</evidence>
<dbReference type="InterPro" id="IPR011704">
    <property type="entry name" value="ATPase_dyneun-rel_AAA"/>
</dbReference>
<dbReference type="InterPro" id="IPR041190">
    <property type="entry name" value="Midasin_AAA_lid_5"/>
</dbReference>
<keyword evidence="6" id="KW-0547">Nucleotide-binding</keyword>
<feature type="domain" description="AAA+ ATPase" evidence="11">
    <location>
        <begin position="2099"/>
        <end position="2331"/>
    </location>
</feature>
<dbReference type="FunFam" id="3.40.50.300:FF:000712">
    <property type="entry name" value="Midasin"/>
    <property type="match status" value="1"/>
</dbReference>
<sequence>MNDVDWNFPNPLSIDLRRQTSYLIESLPHDSNYADILKNASSPADLLRHLSRLLAHPSLTIAVEVRFRPLLLDLCVRWLDYEEHMYDKLEAFALLIEFHEELYPVMLNFLRHQHFTNGILPNVLTTPSFEDVSLLHRVLLAYYRILRANRFFPYDLYWDLSPLVTLFSTPHSDRGVCWLAIRCYALQSGMGDAEREKLEVQVLGEIGKDDCPVYYGQDIVQNPQTIDGWLLPVIELKRIENAREHILDSQDYYTSEESDDLFSLRQEDLSPHIVNIHGVLFHHIPSIQHVSSSLIETPSTITSLRKLAVNVSLRLPTLLTSSPSSGKSSLLDYLAKKLHPTAINHVVTIHLADTSLDPRSLLGSYVSSPANPGSFEWKEGAIVRAMREGKWLVLKDLDRSSSEILGLLSPLAESCGLGKRIGTQASITVPGRGTVRAAEDFVLFATRSLEQSRNGGFSPAAFLNAHKWSEVVIPSPSERDLEIIMDAKFPHMAGVIIRSIIALWRSIKGVQTSTSSRQVGLRNLESFALRLSSLLDSTILRTVKTDMAASLAVSLSDVIPHPAIREDIFLEARDVFFGEGTTSESSYARLLAVAAIVAENLGIGPERRDWVTTKPVRFDIEKDVDGRSKSVMVGRTKLSIWPKSNSIESVPSRPFTMHKPALHLFSRIATCISLCEPVLLTGETGTGKTSLVTHVAALLNRPLISLNLSTQTETSDLVGGFRPVDTRIPGFELQHRFTELFSDTFSVKKNGKFVETVRKAATNLQWRKAAKLWTESVRLALEKLPDPDHLTGTPKDDLDSVIPRKRQKLQDGSSHLLRSQWLAFERGLQAFEAVHIRDEGRVAFSFMEGPLVKALRTGTWVLLDEINLANPETLECLSSILQSSSSSITLTDQGALEPVPRHPEFRLFACMNPATDVGKKDLPSHLRARFTEIDVLPPDADRETLLSIISQYIGHCAVSDKAAVLDVAEFYTAVKELSFRRHLADGSNHRPHYSMRTLTRMLTFTSDIASMYGLRRALWEGCLMAFTMILDAPSEDLVLGLARRHLLSSVKNIKSTLAQMPSATQIQTLGPAIQFGPFWLEVGPFAPESADDYILTSSVQKKIVDLSRIIITRRFPVLIEGPTSSGKTSAVHYLARRTGHRFVRINNHEHTDLQEYLGSYVSDPDTGKLKFQDGLLVRALKEGDWIVLDELNLAPSDVLEALNRLLDDNRELFIPETNEVVKPHPHFMLFATQNPPGVYAGRKVLSRAFRNRFLEVHFDDVPQSELESILCQRCQIAPSYGQRIVSVFHELQNRRQAGRVFEGKHGFATLRDLFRWAQRDALSYQELAENGFMLLAERTRRQDDKTVVKEVIEKIMNVRIDEDSIYDPASGKIDITSYLGCHIPSNDAIVWTKGMRRLFILVSRALRFNEPVLLVGETGCGKTSVCQVYADATQKLLVTVNCHQNIEAADLIGGQRPVRQRKSLKSVVVAEAKTFLSRFGVQVSTEDSAELLQSLLAVQHSPAMTVDQRKALTDIQSKIQLSLKIFEWHDGPLVSSMREGDIFLLDEISLADDSVLERLNSVLEPTRAIVLAEKGGEDVRASQVIATEDFKLLATMNPGGDYGKKELSPALRNRFTEIWVPSVMLRADLEQIVSNMWNHDELRPLTNPLLDFTEWLCLRVGDDTLIGLRDIMAWVTFCNSVHGSSGLHPNVAFHHGAFMTLIDGLASFPTLSSRSQNALDNLKAEAITKLAGLVPISGMSLEKDPTEVSVSQSALKIGLFSIASGAHSSTSQPFNLNAPTSRLNAMRVIRACQLMKPILLEGSPGVGKTSLVAALAGSAGRNLRRINLSEQTDLVDLFGSDLPSASGELGEFSWKDATFLRALQNGDWVLLDEMNLAPQSVLEGLNAVLDHRGTVYIPELDRSFIRHPDFRIFAAQNPFHQGGGRKGLPKSFVNRFTKVYVDALSPDDMLLICRHLFPNLPTSILRQMIIFNSSLNDQAKAGKFDGGPWEFNLRDLIRWASLLQQVPRAGGTIRPDEFVDVVYGGFRRDIDRAQVRQLYKAAFGVPPDCTRPGPFLSKYHIQCGNCFIRRSNNSQYRSPETIFPAHLKGFQAALAGISQNWLIIVTGPHRSGKTAFVRSMAQFGGQDIQEISLNSATDTADLLGSFEQVDARYHIRKVLHDIRRIYEESLRRPSVTQPHQCYHLLQLRRVLRDGIQTVPVDQLVKLGWDALHSLPSVDPQTLSMFSSELERCRQVFNHTGSFEWIDGPLVRALKTGTWLVLDGVNLCSPSVLDRLNSLCESGGNLVLSERGDESQVLVPHNNFRIFMIVDPRHGELSRAMRNRGVEISLDDFNNQQSSERLLDIFRLPRSVSCDFQKSSTQDAFITFELTRRALKLGPVERRSTGSWTSNDLGAEDSLWIPTLSPFCWLPYRRPHIFIISPV</sequence>
<keyword evidence="13" id="KW-1185">Reference proteome</keyword>
<evidence type="ECO:0000256" key="6">
    <source>
        <dbReference type="ARBA" id="ARBA00022741"/>
    </source>
</evidence>
<accession>A0A4Y7Q3U9</accession>
<dbReference type="InterPro" id="IPR003593">
    <property type="entry name" value="AAA+_ATPase"/>
</dbReference>
<evidence type="ECO:0000259" key="11">
    <source>
        <dbReference type="SMART" id="SM00382"/>
    </source>
</evidence>
<dbReference type="FunFam" id="3.40.50.300:FF:001368">
    <property type="entry name" value="Midasin"/>
    <property type="match status" value="1"/>
</dbReference>
<feature type="domain" description="AAA+ ATPase" evidence="11">
    <location>
        <begin position="1408"/>
        <end position="1625"/>
    </location>
</feature>
<keyword evidence="12" id="KW-0378">Hydrolase</keyword>
<dbReference type="GO" id="GO:0005524">
    <property type="term" value="F:ATP binding"/>
    <property type="evidence" value="ECO:0007669"/>
    <property type="project" value="UniProtKB-KW"/>
</dbReference>
<dbReference type="InterPro" id="IPR048617">
    <property type="entry name" value="MDN1_AAA_lid_4"/>
</dbReference>
<keyword evidence="5" id="KW-0597">Phosphoprotein</keyword>
<protein>
    <recommendedName>
        <fullName evidence="4">Midasin</fullName>
    </recommendedName>
    <alternativeName>
        <fullName evidence="10">MIDAS-containing protein</fullName>
    </alternativeName>
</protein>
<gene>
    <name evidence="12" type="ORF">BD410DRAFT_273397</name>
</gene>
<dbReference type="Gene3D" id="3.40.50.300">
    <property type="entry name" value="P-loop containing nucleotide triphosphate hydrolases"/>
    <property type="match status" value="6"/>
</dbReference>
<dbReference type="CDD" id="cd00009">
    <property type="entry name" value="AAA"/>
    <property type="match status" value="2"/>
</dbReference>
<dbReference type="Pfam" id="PF07728">
    <property type="entry name" value="AAA_5"/>
    <property type="match status" value="8"/>
</dbReference>
<dbReference type="PANTHER" id="PTHR48103:SF2">
    <property type="entry name" value="MIDASIN"/>
    <property type="match status" value="1"/>
</dbReference>
<dbReference type="GO" id="GO:0005730">
    <property type="term" value="C:nucleolus"/>
    <property type="evidence" value="ECO:0007669"/>
    <property type="project" value="UniProtKB-SubCell"/>
</dbReference>
<dbReference type="OrthoDB" id="5186at2759"/>
<dbReference type="InterPro" id="IPR040848">
    <property type="entry name" value="AAA_lid_7"/>
</dbReference>
<dbReference type="EMBL" id="ML170176">
    <property type="protein sequence ID" value="TDL22264.1"/>
    <property type="molecule type" value="Genomic_DNA"/>
</dbReference>
<evidence type="ECO:0000256" key="3">
    <source>
        <dbReference type="ARBA" id="ARBA00007188"/>
    </source>
</evidence>
<dbReference type="FunFam" id="3.40.50.300:FF:000142">
    <property type="entry name" value="Midasin"/>
    <property type="match status" value="1"/>
</dbReference>
<dbReference type="PRINTS" id="PR00830">
    <property type="entry name" value="ENDOLAPTASE"/>
</dbReference>
<dbReference type="STRING" id="50990.A0A4Y7Q3U9"/>
<dbReference type="Proteomes" id="UP000294933">
    <property type="component" value="Unassembled WGS sequence"/>
</dbReference>
<evidence type="ECO:0000256" key="5">
    <source>
        <dbReference type="ARBA" id="ARBA00022553"/>
    </source>
</evidence>
<feature type="domain" description="AAA+ ATPase" evidence="11">
    <location>
        <begin position="674"/>
        <end position="939"/>
    </location>
</feature>
<evidence type="ECO:0000313" key="13">
    <source>
        <dbReference type="Proteomes" id="UP000294933"/>
    </source>
</evidence>
<dbReference type="Pfam" id="PF17865">
    <property type="entry name" value="AAA_lid_5"/>
    <property type="match status" value="1"/>
</dbReference>
<dbReference type="PANTHER" id="PTHR48103">
    <property type="entry name" value="MIDASIN-RELATED"/>
    <property type="match status" value="1"/>
</dbReference>
<feature type="domain" description="AAA+ ATPase" evidence="11">
    <location>
        <begin position="1113"/>
        <end position="1259"/>
    </location>
</feature>
<dbReference type="InterPro" id="IPR027417">
    <property type="entry name" value="P-loop_NTPase"/>
</dbReference>
<dbReference type="VEuPathDB" id="FungiDB:BD410DRAFT_273397"/>
<feature type="domain" description="AAA+ ATPase" evidence="11">
    <location>
        <begin position="1794"/>
        <end position="1962"/>
    </location>
</feature>
<comment type="similarity">
    <text evidence="3">Belongs to the midasin family.</text>
</comment>
<evidence type="ECO:0000256" key="7">
    <source>
        <dbReference type="ARBA" id="ARBA00022840"/>
    </source>
</evidence>
<reference evidence="12 13" key="1">
    <citation type="submission" date="2018-06" db="EMBL/GenBank/DDBJ databases">
        <title>A transcriptomic atlas of mushroom development highlights an independent origin of complex multicellularity.</title>
        <authorList>
            <consortium name="DOE Joint Genome Institute"/>
            <person name="Krizsan K."/>
            <person name="Almasi E."/>
            <person name="Merenyi Z."/>
            <person name="Sahu N."/>
            <person name="Viragh M."/>
            <person name="Koszo T."/>
            <person name="Mondo S."/>
            <person name="Kiss B."/>
            <person name="Balint B."/>
            <person name="Kues U."/>
            <person name="Barry K."/>
            <person name="Hegedus J.C."/>
            <person name="Henrissat B."/>
            <person name="Johnson J."/>
            <person name="Lipzen A."/>
            <person name="Ohm R."/>
            <person name="Nagy I."/>
            <person name="Pangilinan J."/>
            <person name="Yan J."/>
            <person name="Xiong Y."/>
            <person name="Grigoriev I.V."/>
            <person name="Hibbett D.S."/>
            <person name="Nagy L.G."/>
        </authorList>
    </citation>
    <scope>NUCLEOTIDE SEQUENCE [LARGE SCALE GENOMIC DNA]</scope>
    <source>
        <strain evidence="12 13">SZMC22713</strain>
    </source>
</reference>
<dbReference type="GO" id="GO:0005654">
    <property type="term" value="C:nucleoplasm"/>
    <property type="evidence" value="ECO:0007669"/>
    <property type="project" value="UniProtKB-SubCell"/>
</dbReference>
<dbReference type="SMART" id="SM00382">
    <property type="entry name" value="AAA"/>
    <property type="match status" value="6"/>
</dbReference>
<evidence type="ECO:0000256" key="10">
    <source>
        <dbReference type="ARBA" id="ARBA00077000"/>
    </source>
</evidence>
<evidence type="ECO:0000313" key="12">
    <source>
        <dbReference type="EMBL" id="TDL22264.1"/>
    </source>
</evidence>
<evidence type="ECO:0000256" key="9">
    <source>
        <dbReference type="ARBA" id="ARBA00023242"/>
    </source>
</evidence>
<evidence type="ECO:0000256" key="1">
    <source>
        <dbReference type="ARBA" id="ARBA00004604"/>
    </source>
</evidence>
<dbReference type="SUPFAM" id="SSF52540">
    <property type="entry name" value="P-loop containing nucleoside triphosphate hydrolases"/>
    <property type="match status" value="7"/>
</dbReference>
<dbReference type="Pfam" id="PF21108">
    <property type="entry name" value="MDN1_4th"/>
    <property type="match status" value="1"/>
</dbReference>
<name>A0A4Y7Q3U9_9AGAM</name>
<evidence type="ECO:0000256" key="2">
    <source>
        <dbReference type="ARBA" id="ARBA00004642"/>
    </source>
</evidence>
<evidence type="ECO:0000256" key="8">
    <source>
        <dbReference type="ARBA" id="ARBA00023186"/>
    </source>
</evidence>
<keyword evidence="7" id="KW-0067">ATP-binding</keyword>